<sequence>MFGEGGGWRGSDCRIVVFLVNLVADLAMSVLDLDCVGLGGGAVSWGGVQFCSVDSGGGGVDVAPMIVMLWSSFVCRIPVGRRLSSQSGVGLAFRRFWDGEFTDEDCLLQGCLVFLVDGGGGWPSSLDCIGFHCCRLVLAAGLYIWERPDRLNGEAGLRWFVRQWLPGS</sequence>
<dbReference type="Proteomes" id="UP001062846">
    <property type="component" value="Chromosome 2"/>
</dbReference>
<evidence type="ECO:0000313" key="1">
    <source>
        <dbReference type="EMBL" id="KAI8568011.1"/>
    </source>
</evidence>
<comment type="caution">
    <text evidence="1">The sequence shown here is derived from an EMBL/GenBank/DDBJ whole genome shotgun (WGS) entry which is preliminary data.</text>
</comment>
<name>A0ACC0PS82_RHOML</name>
<evidence type="ECO:0000313" key="2">
    <source>
        <dbReference type="Proteomes" id="UP001062846"/>
    </source>
</evidence>
<gene>
    <name evidence="1" type="ORF">RHMOL_Rhmol02G0165300</name>
</gene>
<dbReference type="EMBL" id="CM046389">
    <property type="protein sequence ID" value="KAI8568011.1"/>
    <property type="molecule type" value="Genomic_DNA"/>
</dbReference>
<keyword evidence="2" id="KW-1185">Reference proteome</keyword>
<proteinExistence type="predicted"/>
<organism evidence="1 2">
    <name type="scientific">Rhododendron molle</name>
    <name type="common">Chinese azalea</name>
    <name type="synonym">Azalea mollis</name>
    <dbReference type="NCBI Taxonomy" id="49168"/>
    <lineage>
        <taxon>Eukaryota</taxon>
        <taxon>Viridiplantae</taxon>
        <taxon>Streptophyta</taxon>
        <taxon>Embryophyta</taxon>
        <taxon>Tracheophyta</taxon>
        <taxon>Spermatophyta</taxon>
        <taxon>Magnoliopsida</taxon>
        <taxon>eudicotyledons</taxon>
        <taxon>Gunneridae</taxon>
        <taxon>Pentapetalae</taxon>
        <taxon>asterids</taxon>
        <taxon>Ericales</taxon>
        <taxon>Ericaceae</taxon>
        <taxon>Ericoideae</taxon>
        <taxon>Rhodoreae</taxon>
        <taxon>Rhododendron</taxon>
    </lineage>
</organism>
<reference evidence="1" key="1">
    <citation type="submission" date="2022-02" db="EMBL/GenBank/DDBJ databases">
        <title>Plant Genome Project.</title>
        <authorList>
            <person name="Zhang R.-G."/>
        </authorList>
    </citation>
    <scope>NUCLEOTIDE SEQUENCE</scope>
    <source>
        <strain evidence="1">AT1</strain>
    </source>
</reference>
<accession>A0ACC0PS82</accession>
<protein>
    <submittedName>
        <fullName evidence="1">Uncharacterized protein</fullName>
    </submittedName>
</protein>